<dbReference type="STRING" id="585531.HMPREF0063_10111"/>
<comment type="caution">
    <text evidence="1">The sequence shown here is derived from an EMBL/GenBank/DDBJ whole genome shotgun (WGS) entry which is preliminary data.</text>
</comment>
<dbReference type="Proteomes" id="UP000003111">
    <property type="component" value="Unassembled WGS sequence"/>
</dbReference>
<evidence type="ECO:0000313" key="2">
    <source>
        <dbReference type="Proteomes" id="UP000003111"/>
    </source>
</evidence>
<protein>
    <recommendedName>
        <fullName evidence="3">DUF2383 domain-containing protein</fullName>
    </recommendedName>
</protein>
<dbReference type="AlphaFoldDB" id="E2S7V4"/>
<dbReference type="OrthoDB" id="5504890at2"/>
<dbReference type="EMBL" id="ACLF03000001">
    <property type="protein sequence ID" value="EFQ84770.1"/>
    <property type="molecule type" value="Genomic_DNA"/>
</dbReference>
<dbReference type="HOGENOM" id="CLU_127596_0_0_11"/>
<evidence type="ECO:0000313" key="1">
    <source>
        <dbReference type="EMBL" id="EFQ84770.1"/>
    </source>
</evidence>
<organism evidence="1 2">
    <name type="scientific">Aeromicrobium marinum DSM 15272</name>
    <dbReference type="NCBI Taxonomy" id="585531"/>
    <lineage>
        <taxon>Bacteria</taxon>
        <taxon>Bacillati</taxon>
        <taxon>Actinomycetota</taxon>
        <taxon>Actinomycetes</taxon>
        <taxon>Propionibacteriales</taxon>
        <taxon>Nocardioidaceae</taxon>
        <taxon>Aeromicrobium</taxon>
    </lineage>
</organism>
<dbReference type="eggNOG" id="COG1546">
    <property type="taxonomic scope" value="Bacteria"/>
</dbReference>
<name>E2S7V4_9ACTN</name>
<dbReference type="RefSeq" id="WP_007076678.1">
    <property type="nucleotide sequence ID" value="NZ_CM001024.1"/>
</dbReference>
<sequence length="165" mass="18214">MRNPLSRPNVHSYVRTHLHGAAAGVELFRRSAGSQTDPQVREALAVLRDQVVAERREMQQVAADLGASPHGVLSLVARFGTKVGQLKPNGHLVKRTAMADLIELETLRDAVAGKTAGWEALLEAADRFPQLDAVRLRELIDQSHAQLEELQRLHRLVAPRALSEE</sequence>
<gene>
    <name evidence="1" type="ORF">HMPREF0063_10111</name>
</gene>
<keyword evidence="2" id="KW-1185">Reference proteome</keyword>
<proteinExistence type="predicted"/>
<reference evidence="1" key="1">
    <citation type="submission" date="2010-08" db="EMBL/GenBank/DDBJ databases">
        <authorList>
            <person name="Muzny D."/>
            <person name="Qin X."/>
            <person name="Buhay C."/>
            <person name="Dugan-Rocha S."/>
            <person name="Ding Y."/>
            <person name="Chen G."/>
            <person name="Hawes A."/>
            <person name="Holder M."/>
            <person name="Jhangiani S."/>
            <person name="Johnson A."/>
            <person name="Khan Z."/>
            <person name="Li Z."/>
            <person name="Liu W."/>
            <person name="Liu X."/>
            <person name="Perez L."/>
            <person name="Shen H."/>
            <person name="Wang Q."/>
            <person name="Watt J."/>
            <person name="Xi L."/>
            <person name="Xin Y."/>
            <person name="Zhou J."/>
            <person name="Deng J."/>
            <person name="Jiang H."/>
            <person name="Liu Y."/>
            <person name="Qu J."/>
            <person name="Song X.-Z."/>
            <person name="Zhang L."/>
            <person name="Villasana D."/>
            <person name="Johnson A."/>
            <person name="Liu J."/>
            <person name="Liyanage D."/>
            <person name="Lorensuhewa L."/>
            <person name="Robinson T."/>
            <person name="Song A."/>
            <person name="Song B.-B."/>
            <person name="Dinh H."/>
            <person name="Thornton R."/>
            <person name="Coyle M."/>
            <person name="Francisco L."/>
            <person name="Jackson L."/>
            <person name="Javaid M."/>
            <person name="Korchina V."/>
            <person name="Kovar C."/>
            <person name="Mata R."/>
            <person name="Mathew T."/>
            <person name="Ngo R."/>
            <person name="Nguyen L."/>
            <person name="Nguyen N."/>
            <person name="Okwuonu G."/>
            <person name="Ongeri F."/>
            <person name="Pham C."/>
            <person name="Simmons D."/>
            <person name="Wilczek-Boney K."/>
            <person name="Hale W."/>
            <person name="Jakkamsetti A."/>
            <person name="Pham P."/>
            <person name="Ruth R."/>
            <person name="San Lucas F."/>
            <person name="Warren J."/>
            <person name="Zhang J."/>
            <person name="Zhao Z."/>
            <person name="Zhou C."/>
            <person name="Zhu D."/>
            <person name="Lee S."/>
            <person name="Bess C."/>
            <person name="Blankenburg K."/>
            <person name="Forbes L."/>
            <person name="Fu Q."/>
            <person name="Gubbala S."/>
            <person name="Hirani K."/>
            <person name="Jayaseelan J.C."/>
            <person name="Lara F."/>
            <person name="Munidasa M."/>
            <person name="Palculict T."/>
            <person name="Patil S."/>
            <person name="Pu L.-L."/>
            <person name="Saada N."/>
            <person name="Tang L."/>
            <person name="Weissenberger G."/>
            <person name="Zhu Y."/>
            <person name="Hemphill L."/>
            <person name="Shang Y."/>
            <person name="Youmans B."/>
            <person name="Ayvaz T."/>
            <person name="Ross M."/>
            <person name="Santibanez J."/>
            <person name="Aqrawi P."/>
            <person name="Gross S."/>
            <person name="Joshi V."/>
            <person name="Fowler G."/>
            <person name="Nazareth L."/>
            <person name="Reid J."/>
            <person name="Worley K."/>
            <person name="Petrosino J."/>
            <person name="Highlander S."/>
            <person name="Gibbs R."/>
        </authorList>
    </citation>
    <scope>NUCLEOTIDE SEQUENCE [LARGE SCALE GENOMIC DNA]</scope>
    <source>
        <strain evidence="1">DSM 15272</strain>
    </source>
</reference>
<accession>E2S7V4</accession>
<evidence type="ECO:0008006" key="3">
    <source>
        <dbReference type="Google" id="ProtNLM"/>
    </source>
</evidence>